<keyword evidence="2" id="KW-0472">Membrane</keyword>
<dbReference type="Proteomes" id="UP001557470">
    <property type="component" value="Unassembled WGS sequence"/>
</dbReference>
<sequence length="411" mass="46177">MSDHLTFNPDGSTAAGAWEHQDLEHRRREENGEQDEKQEEVEAASSKTLEPSTLTWPEDLGKEREEKNGGQATDRHRAEEEEEEEVDLLHGQESQPGNEHRTKKWRDSMPEGDRWRDEEEGGHGEGNDGSLADDEQEEEETPGNWMPEKAAQVFTPTVIVRPSSKLEEFPLKERQHGEMHAENRALEPQTPVHHYPVWNEEPDKYICVCDGGCGDVLKLGLGIVAAAVLFPLLVWGGYVLLPFDVPQVDSAPLRLVYTLRCSFFAVIPLILGVLVLGVARLRYEALSPLYKGKVGEERWEVAVHRNYVGDSLSLFLLYFVQLAVMATYISQDWLKLVPLLTIVFAFGRLIYWVCASLGSSVRSVGFGLSFLPILVMLGANLYFVCVSLREGAVFDVAPPTTAPPPKQRWWG</sequence>
<comment type="caution">
    <text evidence="3">The sequence shown here is derived from an EMBL/GenBank/DDBJ whole genome shotgun (WGS) entry which is preliminary data.</text>
</comment>
<reference evidence="3 4" key="1">
    <citation type="submission" date="2024-06" db="EMBL/GenBank/DDBJ databases">
        <authorList>
            <person name="Pan Q."/>
            <person name="Wen M."/>
            <person name="Jouanno E."/>
            <person name="Zahm M."/>
            <person name="Klopp C."/>
            <person name="Cabau C."/>
            <person name="Louis A."/>
            <person name="Berthelot C."/>
            <person name="Parey E."/>
            <person name="Roest Crollius H."/>
            <person name="Montfort J."/>
            <person name="Robinson-Rechavi M."/>
            <person name="Bouchez O."/>
            <person name="Lampietro C."/>
            <person name="Lopez Roques C."/>
            <person name="Donnadieu C."/>
            <person name="Postlethwait J."/>
            <person name="Bobe J."/>
            <person name="Verreycken H."/>
            <person name="Guiguen Y."/>
        </authorList>
    </citation>
    <scope>NUCLEOTIDE SEQUENCE [LARGE SCALE GENOMIC DNA]</scope>
    <source>
        <strain evidence="3">Up_M1</strain>
        <tissue evidence="3">Testis</tissue>
    </source>
</reference>
<proteinExistence type="predicted"/>
<dbReference type="PANTHER" id="PTHR31004">
    <property type="entry name" value="TRANSMEMBRANE PROTEIN 79"/>
    <property type="match status" value="1"/>
</dbReference>
<evidence type="ECO:0000313" key="4">
    <source>
        <dbReference type="Proteomes" id="UP001557470"/>
    </source>
</evidence>
<evidence type="ECO:0008006" key="5">
    <source>
        <dbReference type="Google" id="ProtNLM"/>
    </source>
</evidence>
<protein>
    <recommendedName>
        <fullName evidence="5">Transmembrane protein 79</fullName>
    </recommendedName>
</protein>
<accession>A0ABD0WAR3</accession>
<feature type="compositionally biased region" description="Basic and acidic residues" evidence="1">
    <location>
        <begin position="105"/>
        <end position="126"/>
    </location>
</feature>
<dbReference type="EMBL" id="JAGEUA010000011">
    <property type="protein sequence ID" value="KAL0962261.1"/>
    <property type="molecule type" value="Genomic_DNA"/>
</dbReference>
<gene>
    <name evidence="3" type="ORF">UPYG_G00337780</name>
</gene>
<keyword evidence="2" id="KW-0812">Transmembrane</keyword>
<keyword evidence="4" id="KW-1185">Reference proteome</keyword>
<keyword evidence="2" id="KW-1133">Transmembrane helix</keyword>
<dbReference type="AlphaFoldDB" id="A0ABD0WAR3"/>
<organism evidence="3 4">
    <name type="scientific">Umbra pygmaea</name>
    <name type="common">Eastern mudminnow</name>
    <dbReference type="NCBI Taxonomy" id="75934"/>
    <lineage>
        <taxon>Eukaryota</taxon>
        <taxon>Metazoa</taxon>
        <taxon>Chordata</taxon>
        <taxon>Craniata</taxon>
        <taxon>Vertebrata</taxon>
        <taxon>Euteleostomi</taxon>
        <taxon>Actinopterygii</taxon>
        <taxon>Neopterygii</taxon>
        <taxon>Teleostei</taxon>
        <taxon>Protacanthopterygii</taxon>
        <taxon>Esociformes</taxon>
        <taxon>Umbridae</taxon>
        <taxon>Umbra</taxon>
    </lineage>
</organism>
<evidence type="ECO:0000256" key="2">
    <source>
        <dbReference type="SAM" id="Phobius"/>
    </source>
</evidence>
<feature type="transmembrane region" description="Helical" evidence="2">
    <location>
        <begin position="336"/>
        <end position="358"/>
    </location>
</feature>
<feature type="compositionally biased region" description="Basic and acidic residues" evidence="1">
    <location>
        <begin position="19"/>
        <end position="35"/>
    </location>
</feature>
<dbReference type="PANTHER" id="PTHR31004:SF2">
    <property type="entry name" value="TRANSMEMBRANE PROTEIN 79A"/>
    <property type="match status" value="1"/>
</dbReference>
<feature type="transmembrane region" description="Helical" evidence="2">
    <location>
        <begin position="219"/>
        <end position="243"/>
    </location>
</feature>
<evidence type="ECO:0000256" key="1">
    <source>
        <dbReference type="SAM" id="MobiDB-lite"/>
    </source>
</evidence>
<feature type="compositionally biased region" description="Basic and acidic residues" evidence="1">
    <location>
        <begin position="59"/>
        <end position="79"/>
    </location>
</feature>
<feature type="transmembrane region" description="Helical" evidence="2">
    <location>
        <begin position="255"/>
        <end position="279"/>
    </location>
</feature>
<feature type="compositionally biased region" description="Acidic residues" evidence="1">
    <location>
        <begin position="131"/>
        <end position="141"/>
    </location>
</feature>
<feature type="transmembrane region" description="Helical" evidence="2">
    <location>
        <begin position="312"/>
        <end position="329"/>
    </location>
</feature>
<feature type="compositionally biased region" description="Polar residues" evidence="1">
    <location>
        <begin position="45"/>
        <end position="55"/>
    </location>
</feature>
<name>A0ABD0WAR3_UMBPY</name>
<feature type="region of interest" description="Disordered" evidence="1">
    <location>
        <begin position="1"/>
        <end position="146"/>
    </location>
</feature>
<evidence type="ECO:0000313" key="3">
    <source>
        <dbReference type="EMBL" id="KAL0962261.1"/>
    </source>
</evidence>
<feature type="transmembrane region" description="Helical" evidence="2">
    <location>
        <begin position="364"/>
        <end position="384"/>
    </location>
</feature>